<reference evidence="1 2" key="1">
    <citation type="submission" date="2017-07" db="EMBL/GenBank/DDBJ databases">
        <title>The genome sequence of Paludifilum halophilum highlights mechanisms for microbial adaptation to high salt environemnts.</title>
        <authorList>
            <person name="Belbahri L."/>
        </authorList>
    </citation>
    <scope>NUCLEOTIDE SEQUENCE [LARGE SCALE GENOMIC DNA]</scope>
    <source>
        <strain evidence="1 2">DSM 102817</strain>
    </source>
</reference>
<evidence type="ECO:0000313" key="2">
    <source>
        <dbReference type="Proteomes" id="UP000215459"/>
    </source>
</evidence>
<dbReference type="AlphaFoldDB" id="A0A235BC00"/>
<comment type="caution">
    <text evidence="1">The sequence shown here is derived from an EMBL/GenBank/DDBJ whole genome shotgun (WGS) entry which is preliminary data.</text>
</comment>
<sequence>MGTTLEKKILAVVSDRKEQVGGGAPVFYVADAQELEERAFLLEKILSGMAHQLDDHTMIIVRH</sequence>
<protein>
    <submittedName>
        <fullName evidence="1">Uncharacterized protein</fullName>
    </submittedName>
</protein>
<gene>
    <name evidence="1" type="ORF">CHM34_01675</name>
</gene>
<dbReference type="Proteomes" id="UP000215459">
    <property type="component" value="Unassembled WGS sequence"/>
</dbReference>
<dbReference type="RefSeq" id="WP_094262833.1">
    <property type="nucleotide sequence ID" value="NZ_NOWF01000001.1"/>
</dbReference>
<dbReference type="InterPro" id="IPR054055">
    <property type="entry name" value="YpzH"/>
</dbReference>
<dbReference type="EMBL" id="NOWF01000001">
    <property type="protein sequence ID" value="OYD09732.1"/>
    <property type="molecule type" value="Genomic_DNA"/>
</dbReference>
<proteinExistence type="predicted"/>
<dbReference type="OrthoDB" id="1955035at2"/>
<evidence type="ECO:0000313" key="1">
    <source>
        <dbReference type="EMBL" id="OYD09732.1"/>
    </source>
</evidence>
<organism evidence="1 2">
    <name type="scientific">Paludifilum halophilum</name>
    <dbReference type="NCBI Taxonomy" id="1642702"/>
    <lineage>
        <taxon>Bacteria</taxon>
        <taxon>Bacillati</taxon>
        <taxon>Bacillota</taxon>
        <taxon>Bacilli</taxon>
        <taxon>Bacillales</taxon>
        <taxon>Thermoactinomycetaceae</taxon>
        <taxon>Paludifilum</taxon>
    </lineage>
</organism>
<keyword evidence="2" id="KW-1185">Reference proteome</keyword>
<accession>A0A235BC00</accession>
<dbReference type="Pfam" id="PF21835">
    <property type="entry name" value="YIEGIA_cap"/>
    <property type="match status" value="1"/>
</dbReference>
<name>A0A235BC00_9BACL</name>